<dbReference type="InterPro" id="IPR040605">
    <property type="entry name" value="Glyco_hydro2_dom5"/>
</dbReference>
<dbReference type="Gene3D" id="2.60.40.10">
    <property type="entry name" value="Immunoglobulins"/>
    <property type="match status" value="1"/>
</dbReference>
<dbReference type="InterPro" id="IPR006101">
    <property type="entry name" value="Glyco_hydro_2"/>
</dbReference>
<comment type="similarity">
    <text evidence="1">Belongs to the glycosyl hydrolase 2 family.</text>
</comment>
<dbReference type="SUPFAM" id="SSF51445">
    <property type="entry name" value="(Trans)glycosidases"/>
    <property type="match status" value="1"/>
</dbReference>
<protein>
    <submittedName>
        <fullName evidence="7">Beta-galactosidase</fullName>
        <ecNumber evidence="7">3.2.1.23</ecNumber>
    </submittedName>
</protein>
<dbReference type="AlphaFoldDB" id="A0A644UI40"/>
<proteinExistence type="inferred from homology"/>
<dbReference type="GO" id="GO:0004565">
    <property type="term" value="F:beta-galactosidase activity"/>
    <property type="evidence" value="ECO:0007669"/>
    <property type="project" value="UniProtKB-EC"/>
</dbReference>
<dbReference type="EC" id="3.2.1.23" evidence="7"/>
<reference evidence="7" key="1">
    <citation type="submission" date="2019-08" db="EMBL/GenBank/DDBJ databases">
        <authorList>
            <person name="Kucharzyk K."/>
            <person name="Murdoch R.W."/>
            <person name="Higgins S."/>
            <person name="Loffler F."/>
        </authorList>
    </citation>
    <scope>NUCLEOTIDE SEQUENCE</scope>
</reference>
<evidence type="ECO:0000259" key="5">
    <source>
        <dbReference type="Pfam" id="PF02837"/>
    </source>
</evidence>
<dbReference type="Pfam" id="PF02836">
    <property type="entry name" value="Glyco_hydro_2_C"/>
    <property type="match status" value="1"/>
</dbReference>
<dbReference type="PANTHER" id="PTHR42732:SF1">
    <property type="entry name" value="BETA-MANNOSIDASE"/>
    <property type="match status" value="1"/>
</dbReference>
<dbReference type="Pfam" id="PF02837">
    <property type="entry name" value="Glyco_hydro_2_N"/>
    <property type="match status" value="1"/>
</dbReference>
<evidence type="ECO:0000256" key="2">
    <source>
        <dbReference type="ARBA" id="ARBA00022801"/>
    </source>
</evidence>
<evidence type="ECO:0000256" key="3">
    <source>
        <dbReference type="ARBA" id="ARBA00023295"/>
    </source>
</evidence>
<dbReference type="SUPFAM" id="SSF49785">
    <property type="entry name" value="Galactose-binding domain-like"/>
    <property type="match status" value="1"/>
</dbReference>
<dbReference type="Pfam" id="PF18565">
    <property type="entry name" value="Glyco_hydro2_C5"/>
    <property type="match status" value="1"/>
</dbReference>
<dbReference type="InterPro" id="IPR023232">
    <property type="entry name" value="Glyco_hydro_2_AS"/>
</dbReference>
<gene>
    <name evidence="7" type="primary">lacZ_3</name>
    <name evidence="7" type="ORF">SDC9_24515</name>
</gene>
<dbReference type="PANTHER" id="PTHR42732">
    <property type="entry name" value="BETA-GALACTOSIDASE"/>
    <property type="match status" value="1"/>
</dbReference>
<dbReference type="InterPro" id="IPR006104">
    <property type="entry name" value="Glyco_hydro_2_N"/>
</dbReference>
<dbReference type="Gene3D" id="3.20.20.80">
    <property type="entry name" value="Glycosidases"/>
    <property type="match status" value="1"/>
</dbReference>
<dbReference type="InterPro" id="IPR051913">
    <property type="entry name" value="GH2_Domain-Containing"/>
</dbReference>
<dbReference type="InterPro" id="IPR013783">
    <property type="entry name" value="Ig-like_fold"/>
</dbReference>
<evidence type="ECO:0000259" key="6">
    <source>
        <dbReference type="Pfam" id="PF18565"/>
    </source>
</evidence>
<keyword evidence="2 7" id="KW-0378">Hydrolase</keyword>
<comment type="caution">
    <text evidence="7">The sequence shown here is derived from an EMBL/GenBank/DDBJ whole genome shotgun (WGS) entry which is preliminary data.</text>
</comment>
<dbReference type="InterPro" id="IPR006103">
    <property type="entry name" value="Glyco_hydro_2_cat"/>
</dbReference>
<dbReference type="InterPro" id="IPR017853">
    <property type="entry name" value="GH"/>
</dbReference>
<accession>A0A644UI40</accession>
<keyword evidence="3 7" id="KW-0326">Glycosidase</keyword>
<dbReference type="GO" id="GO:0005975">
    <property type="term" value="P:carbohydrate metabolic process"/>
    <property type="evidence" value="ECO:0007669"/>
    <property type="project" value="InterPro"/>
</dbReference>
<dbReference type="PRINTS" id="PR00132">
    <property type="entry name" value="GLHYDRLASE2"/>
</dbReference>
<dbReference type="PROSITE" id="PS00608">
    <property type="entry name" value="GLYCOSYL_HYDROL_F2_2"/>
    <property type="match status" value="1"/>
</dbReference>
<sequence length="859" mass="95204">MRRITALNRDWLFYDAPMGERAKGFPVDLPHSIAELPLGNFDERLYQKRVCYYKEFPGPEAVEGSRVFLDFEGVAVSCQVWLNGQSLGGHKGAYTPFTLEITRALKNEGSNELWVEVDAAEDPSVPPFGGVVDYLVYGGIYRAVSLRVQGVVHIAHFHARPRIYSFGKGAGADVAENGAGGWIPQPCKAALAVELELSGSLSEALRVGAGALRLEGRLFRSGHCLAEASKLLSEDDPSLQTGAGDRVYNLNFPPLDGILPWDIESPVLHDLELSLYLGGERIDLARSRIGFREAVFKSDGFFLNGRRVFLRGLNRHQSWPFAGYAMGPGAQRQDAEILKRDLGCLVVRTSHYPQSRHFLDACDELGLLVFTELPGWQHIGNEEWKRNALDDLERLVRRDRNHPSIILWGTRINESPDDEEFYKRTNALVAMLDPDRQRGGVRNFSGSALFEDVYTFNDFTHEGGKKAVAKKKMVTRNAKKKAKGLAAAFQGSGKNSSVPYLVTEHNGHMFPAKRWDQEERLAEHARRHARVLDAAMGDLGIAGAIGWCAFDYNTHRDFGSGDRICYHGVADMFRSPKYAAFLYASQRSPSEGIVLEPASRFTKGERSGATMLPVDVYTNCDAVDLYRSGALVGRFYPDRKTYPHLLHPPVPIDDLIGNRLDSQGFHPADKKRFLRLASKAMSTGPASFSIGDKLDFALLLLKRGMNFRRARDLVMNYGLAWGKADDGFEVVGILDGKAVARKRYGPDAHAAGLDLEASPWSLRIKDGGEWEASRVALRLVDQYGNTCPFAFEPIHIELKGPGRLIGSADRSLLCGEAVFWVASTGEPGKIEIEIAGPRGILESREKPLGLHIDVEYAND</sequence>
<organism evidence="7">
    <name type="scientific">bioreactor metagenome</name>
    <dbReference type="NCBI Taxonomy" id="1076179"/>
    <lineage>
        <taxon>unclassified sequences</taxon>
        <taxon>metagenomes</taxon>
        <taxon>ecological metagenomes</taxon>
    </lineage>
</organism>
<feature type="domain" description="Glycoside hydrolase family 2 catalytic" evidence="4">
    <location>
        <begin position="298"/>
        <end position="438"/>
    </location>
</feature>
<dbReference type="EMBL" id="VSSQ01000118">
    <property type="protein sequence ID" value="MPL78645.1"/>
    <property type="molecule type" value="Genomic_DNA"/>
</dbReference>
<dbReference type="InterPro" id="IPR008979">
    <property type="entry name" value="Galactose-bd-like_sf"/>
</dbReference>
<evidence type="ECO:0000313" key="7">
    <source>
        <dbReference type="EMBL" id="MPL78645.1"/>
    </source>
</evidence>
<dbReference type="InterPro" id="IPR036156">
    <property type="entry name" value="Beta-gal/glucu_dom_sf"/>
</dbReference>
<dbReference type="Gene3D" id="2.60.120.260">
    <property type="entry name" value="Galactose-binding domain-like"/>
    <property type="match status" value="1"/>
</dbReference>
<dbReference type="SUPFAM" id="SSF49303">
    <property type="entry name" value="beta-Galactosidase/glucuronidase domain"/>
    <property type="match status" value="1"/>
</dbReference>
<feature type="domain" description="Glycoside hydrolase family 2" evidence="6">
    <location>
        <begin position="770"/>
        <end position="836"/>
    </location>
</feature>
<name>A0A644UI40_9ZZZZ</name>
<evidence type="ECO:0000259" key="4">
    <source>
        <dbReference type="Pfam" id="PF02836"/>
    </source>
</evidence>
<feature type="domain" description="Glycosyl hydrolases family 2 sugar binding" evidence="5">
    <location>
        <begin position="42"/>
        <end position="146"/>
    </location>
</feature>
<evidence type="ECO:0000256" key="1">
    <source>
        <dbReference type="ARBA" id="ARBA00007401"/>
    </source>
</evidence>